<dbReference type="PANTHER" id="PTHR42860:SF1">
    <property type="entry name" value="VITAMIN B12-BINDING PROTEIN"/>
    <property type="match status" value="1"/>
</dbReference>
<dbReference type="Proteomes" id="UP000612055">
    <property type="component" value="Unassembled WGS sequence"/>
</dbReference>
<comment type="caution">
    <text evidence="4">The sequence shown here is derived from an EMBL/GenBank/DDBJ whole genome shotgun (WGS) entry which is preliminary data.</text>
</comment>
<evidence type="ECO:0000256" key="1">
    <source>
        <dbReference type="ARBA" id="ARBA00022962"/>
    </source>
</evidence>
<sequence>MRALFLVSRQPAVEGWVAALQASGAPLRHITAWSAHDDLRKAQHGGQLWNVDPFLLGAGTSLESALAAQPQPQTTSADTLLLVSLDPALPSGQLLPRSGVVLLVWQPQVPADIVAACAGLPSALTDGSCVRGILLVDPSPSLTLSVTHKALEGAGLAALARKPTVLAGRTSAAPAVAFQSLLPLSEPLPPPPSPTPMTPTTPHHGSGGVRIAVARDDAFGPVFHENLALLHQAGAQLLFFSPLYDTCLPSGATCLYLCGGPLDAERWQQLAANRPLLAAVRAFCDAGGLALAEGAGLLYLARTVELDEGDGAHHHRVHDMAGVFPFKTRLLPDPRTAAVQLEAQPGNPLLPVGSRPRGYMCAQATLVLVEERQLLGLAGLGGGHGAGGKGAANHFATTYSATVLPQPGEAAAEGMTGAEGPLPEGYTLANTLASSCFAYLGSEPGLASQVVRRAACVDAAALTSAMAAQLGCSAAALSSAKAQLGLAAALASSGGGSRGGSRRQSTQDVPAWFGSNGCNTSNTSSTSGMHGHGHGHSHHAASGGLHHTHHPLGHHPHHHHAPHAHSHHQHALSLPPTPVPGTSGTGAATSPHHYAEGGMPHSSSSSALSSGAAHLQPSRRSVGYPVYNADAYGWRGSEEPALTLARQQALLQQSLAAAAASTASSCTDLAAADHNDTACSTDVSTAGACRPCCAAAGAPPGECSDCAADGSVSDLGRLLSGPCEPLATVLERSSSCNSGVLSTGVSAAPGAVESALSRPPPVMHHASSAGSLSTLHQLTRRSMADETLYGAPPALAWANASHASSGHGYPWIAATNASNTGPSLNRHSSAGMIAQQHMGAPPPPHAAGVVCCAPGACEALVAMGLGNRLAGIGSDCDHPPDVCASRRVVLAWVPADQAPQGAAARGIRVVPPPLPPALGRGAGERGGRNGGGGGRVLLVDELALRQEPPGVLVLQDPGELTETEWAQLELALVETGLICPGGGAAVMHVSCRSLVDVMDLILELGAAAGEPQAASMLLERLQARLRRVAAAAAGAAAQLAGGAAAAAAAVPLGLPATIATPRCPRVLVLQSLAPLVEPGRWVPEMLAMAGASSCLALPGGADVPLSWSDLRERAAPDVLIILTPPADGPPGGGASMAAHHAHAHAHGSHAHAGSSASHANSDGGAGNGASLNEQLAALAAQPGWWCLPAVRSSQVYLLQAAYCTRAGPRLVDGVELLARLLVPGGGYSSNRKVPASAVMRLGLAAGQRCRASLLPSYFVPMTF</sequence>
<dbReference type="PROSITE" id="PS51274">
    <property type="entry name" value="GATASE_COBBQ"/>
    <property type="match status" value="1"/>
</dbReference>
<feature type="region of interest" description="Disordered" evidence="2">
    <location>
        <begin position="491"/>
        <end position="618"/>
    </location>
</feature>
<dbReference type="Gene3D" id="3.40.50.1980">
    <property type="entry name" value="Nitrogenase molybdenum iron protein domain"/>
    <property type="match status" value="1"/>
</dbReference>
<feature type="compositionally biased region" description="Basic residues" evidence="2">
    <location>
        <begin position="546"/>
        <end position="570"/>
    </location>
</feature>
<dbReference type="InterPro" id="IPR029062">
    <property type="entry name" value="Class_I_gatase-like"/>
</dbReference>
<dbReference type="EMBL" id="JAEHOE010000008">
    <property type="protein sequence ID" value="KAG2499042.1"/>
    <property type="molecule type" value="Genomic_DNA"/>
</dbReference>
<feature type="compositionally biased region" description="Low complexity" evidence="2">
    <location>
        <begin position="1150"/>
        <end position="1162"/>
    </location>
</feature>
<feature type="compositionally biased region" description="Basic residues" evidence="2">
    <location>
        <begin position="1139"/>
        <end position="1149"/>
    </location>
</feature>
<protein>
    <recommendedName>
        <fullName evidence="3">CobB/CobQ-like glutamine amidotransferase domain-containing protein</fullName>
    </recommendedName>
</protein>
<feature type="compositionally biased region" description="Low complexity" evidence="2">
    <location>
        <begin position="580"/>
        <end position="591"/>
    </location>
</feature>
<dbReference type="AlphaFoldDB" id="A0A835YCI0"/>
<feature type="domain" description="CobB/CobQ-like glutamine amidotransferase" evidence="3">
    <location>
        <begin position="210"/>
        <end position="392"/>
    </location>
</feature>
<evidence type="ECO:0000313" key="4">
    <source>
        <dbReference type="EMBL" id="KAG2499042.1"/>
    </source>
</evidence>
<dbReference type="PANTHER" id="PTHR42860">
    <property type="entry name" value="VITAMIN B12-BINDING PROTEIN"/>
    <property type="match status" value="1"/>
</dbReference>
<dbReference type="SUPFAM" id="SSF52317">
    <property type="entry name" value="Class I glutamine amidotransferase-like"/>
    <property type="match status" value="1"/>
</dbReference>
<feature type="compositionally biased region" description="Low complexity" evidence="2">
    <location>
        <begin position="514"/>
        <end position="529"/>
    </location>
</feature>
<name>A0A835YCI0_9CHLO</name>
<feature type="compositionally biased region" description="Low complexity" evidence="2">
    <location>
        <begin position="602"/>
        <end position="613"/>
    </location>
</feature>
<dbReference type="Pfam" id="PF07685">
    <property type="entry name" value="GATase_3"/>
    <property type="match status" value="1"/>
</dbReference>
<gene>
    <name evidence="4" type="ORF">HYH03_003227</name>
</gene>
<proteinExistence type="predicted"/>
<accession>A0A835YCI0</accession>
<dbReference type="GO" id="GO:0003824">
    <property type="term" value="F:catalytic activity"/>
    <property type="evidence" value="ECO:0007669"/>
    <property type="project" value="InterPro"/>
</dbReference>
<keyword evidence="5" id="KW-1185">Reference proteome</keyword>
<evidence type="ECO:0000313" key="5">
    <source>
        <dbReference type="Proteomes" id="UP000612055"/>
    </source>
</evidence>
<feature type="region of interest" description="Disordered" evidence="2">
    <location>
        <begin position="752"/>
        <end position="771"/>
    </location>
</feature>
<evidence type="ECO:0000259" key="3">
    <source>
        <dbReference type="Pfam" id="PF07685"/>
    </source>
</evidence>
<feature type="compositionally biased region" description="Pro residues" evidence="2">
    <location>
        <begin position="187"/>
        <end position="199"/>
    </location>
</feature>
<feature type="region of interest" description="Disordered" evidence="2">
    <location>
        <begin position="1130"/>
        <end position="1166"/>
    </location>
</feature>
<reference evidence="4" key="1">
    <citation type="journal article" date="2020" name="bioRxiv">
        <title>Comparative genomics of Chlamydomonas.</title>
        <authorList>
            <person name="Craig R.J."/>
            <person name="Hasan A.R."/>
            <person name="Ness R.W."/>
            <person name="Keightley P.D."/>
        </authorList>
    </citation>
    <scope>NUCLEOTIDE SEQUENCE</scope>
    <source>
        <strain evidence="4">CCAP 11/70</strain>
    </source>
</reference>
<feature type="region of interest" description="Disordered" evidence="2">
    <location>
        <begin position="187"/>
        <end position="206"/>
    </location>
</feature>
<evidence type="ECO:0000256" key="2">
    <source>
        <dbReference type="SAM" id="MobiDB-lite"/>
    </source>
</evidence>
<dbReference type="SUPFAM" id="SSF53807">
    <property type="entry name" value="Helical backbone' metal receptor"/>
    <property type="match status" value="1"/>
</dbReference>
<organism evidence="4 5">
    <name type="scientific">Edaphochlamys debaryana</name>
    <dbReference type="NCBI Taxonomy" id="47281"/>
    <lineage>
        <taxon>Eukaryota</taxon>
        <taxon>Viridiplantae</taxon>
        <taxon>Chlorophyta</taxon>
        <taxon>core chlorophytes</taxon>
        <taxon>Chlorophyceae</taxon>
        <taxon>CS clade</taxon>
        <taxon>Chlamydomonadales</taxon>
        <taxon>Chlamydomonadales incertae sedis</taxon>
        <taxon>Edaphochlamys</taxon>
    </lineage>
</organism>
<dbReference type="InterPro" id="IPR011698">
    <property type="entry name" value="GATase_3"/>
</dbReference>
<dbReference type="OrthoDB" id="549173at2759"/>
<keyword evidence="1" id="KW-0315">Glutamine amidotransferase</keyword>
<dbReference type="InterPro" id="IPR051030">
    <property type="entry name" value="Vitamin_B12-ABC_binding"/>
</dbReference>